<dbReference type="Proteomes" id="UP000768646">
    <property type="component" value="Unassembled WGS sequence"/>
</dbReference>
<protein>
    <submittedName>
        <fullName evidence="1">Uncharacterized protein</fullName>
    </submittedName>
</protein>
<evidence type="ECO:0000313" key="2">
    <source>
        <dbReference type="Proteomes" id="UP000768646"/>
    </source>
</evidence>
<accession>A0ACB7CG41</accession>
<sequence>MNCLTEYHGSILAYFRSNNPDKSSDKPNIGILGPCYGSVSVNVLFSQRSLKMPPILKRWVHRQIVQKWMIPEDLGILDAYVPPSGNCLPAFWKSPVRRIRLVWRWFYHRMKGWFERKLFEESIRPVKIDFKQLQITVGKIYEKVNQAYANGNIKEIALYCGPVYFETLKSQIEKRPIEFKFKWELHRMIKPPKLVSFTHTKVGIDSNKYLAQVIYKIHSEQSLTTFSKGFEKKGTPKVLTEYYVFQHKTWMQPYKWYLWGKTEEASPDAVKVKIWTKHGNVNNERSDVLSSMLDFVFINNIVYDWILITVGLDFMT</sequence>
<gene>
    <name evidence="1" type="ORF">PORY_002663</name>
</gene>
<evidence type="ECO:0000313" key="1">
    <source>
        <dbReference type="EMBL" id="KAG4303919.1"/>
    </source>
</evidence>
<name>A0ACB7CG41_9ASCO</name>
<reference evidence="1 2" key="1">
    <citation type="journal article" date="2021" name="Commun. Biol.">
        <title>Genomic insights into the host specific adaptation of the Pneumocystis genus.</title>
        <authorList>
            <person name="Cisse O.H."/>
            <person name="Ma L."/>
            <person name="Dekker J.P."/>
            <person name="Khil P.P."/>
            <person name="Youn J.-H."/>
            <person name="Brenchley J.M."/>
            <person name="Blair R."/>
            <person name="Pahar B."/>
            <person name="Chabe M."/>
            <person name="Van Rompay K.K.A."/>
            <person name="Keesler R."/>
            <person name="Sukura A."/>
            <person name="Hirsch V."/>
            <person name="Kutty G."/>
            <person name="Liu Y."/>
            <person name="Peng L."/>
            <person name="Chen J."/>
            <person name="Song J."/>
            <person name="Weissenbacher-Lang C."/>
            <person name="Xu J."/>
            <person name="Upham N.S."/>
            <person name="Stajich J.E."/>
            <person name="Cuomo C.A."/>
            <person name="Cushion M.T."/>
            <person name="Kovacs J.A."/>
        </authorList>
    </citation>
    <scope>NUCLEOTIDE SEQUENCE [LARGE SCALE GENOMIC DNA]</scope>
    <source>
        <strain evidence="1 2">RABM</strain>
    </source>
</reference>
<proteinExistence type="predicted"/>
<organism evidence="1 2">
    <name type="scientific">Pneumocystis oryctolagi</name>
    <dbReference type="NCBI Taxonomy" id="42067"/>
    <lineage>
        <taxon>Eukaryota</taxon>
        <taxon>Fungi</taxon>
        <taxon>Dikarya</taxon>
        <taxon>Ascomycota</taxon>
        <taxon>Taphrinomycotina</taxon>
        <taxon>Pneumocystomycetes</taxon>
        <taxon>Pneumocystaceae</taxon>
        <taxon>Pneumocystis</taxon>
    </lineage>
</organism>
<comment type="caution">
    <text evidence="1">The sequence shown here is derived from an EMBL/GenBank/DDBJ whole genome shotgun (WGS) entry which is preliminary data.</text>
</comment>
<dbReference type="EMBL" id="JABTEG010000014">
    <property type="protein sequence ID" value="KAG4303919.1"/>
    <property type="molecule type" value="Genomic_DNA"/>
</dbReference>
<keyword evidence="2" id="KW-1185">Reference proteome</keyword>